<proteinExistence type="inferred from homology"/>
<dbReference type="eggNOG" id="COG3034">
    <property type="taxonomic scope" value="Bacteria"/>
</dbReference>
<feature type="active site" description="Proton donor/acceptor" evidence="7">
    <location>
        <position position="168"/>
    </location>
</feature>
<evidence type="ECO:0000256" key="2">
    <source>
        <dbReference type="ARBA" id="ARBA00005992"/>
    </source>
</evidence>
<dbReference type="CDD" id="cd16913">
    <property type="entry name" value="YkuD_like"/>
    <property type="match status" value="1"/>
</dbReference>
<protein>
    <submittedName>
        <fullName evidence="9">ErfK/YbiS/YcfS/YnhG family protein</fullName>
    </submittedName>
</protein>
<dbReference type="UniPathway" id="UPA00219"/>
<evidence type="ECO:0000313" key="9">
    <source>
        <dbReference type="EMBL" id="AEG01127.1"/>
    </source>
</evidence>
<dbReference type="KEGG" id="mmt:Metme_2745"/>
<dbReference type="OrthoDB" id="9809748at2"/>
<dbReference type="Proteomes" id="UP000008888">
    <property type="component" value="Chromosome"/>
</dbReference>
<dbReference type="RefSeq" id="WP_013819362.1">
    <property type="nucleotide sequence ID" value="NC_015572.1"/>
</dbReference>
<dbReference type="HOGENOM" id="CLU_032558_1_0_6"/>
<keyword evidence="3" id="KW-0808">Transferase</keyword>
<evidence type="ECO:0000259" key="8">
    <source>
        <dbReference type="PROSITE" id="PS52029"/>
    </source>
</evidence>
<dbReference type="PROSITE" id="PS52029">
    <property type="entry name" value="LD_TPASE"/>
    <property type="match status" value="1"/>
</dbReference>
<dbReference type="Pfam" id="PF03734">
    <property type="entry name" value="YkuD"/>
    <property type="match status" value="1"/>
</dbReference>
<comment type="pathway">
    <text evidence="1 7">Cell wall biogenesis; peptidoglycan biosynthesis.</text>
</comment>
<evidence type="ECO:0000256" key="4">
    <source>
        <dbReference type="ARBA" id="ARBA00022960"/>
    </source>
</evidence>
<evidence type="ECO:0000256" key="6">
    <source>
        <dbReference type="ARBA" id="ARBA00023316"/>
    </source>
</evidence>
<feature type="domain" description="L,D-TPase catalytic" evidence="8">
    <location>
        <begin position="73"/>
        <end position="204"/>
    </location>
</feature>
<name>F9ZZA1_METMM</name>
<keyword evidence="10" id="KW-1185">Reference proteome</keyword>
<dbReference type="GO" id="GO:0008360">
    <property type="term" value="P:regulation of cell shape"/>
    <property type="evidence" value="ECO:0007669"/>
    <property type="project" value="UniProtKB-UniRule"/>
</dbReference>
<feature type="active site" description="Nucleophile" evidence="7">
    <location>
        <position position="176"/>
    </location>
</feature>
<dbReference type="EMBL" id="CP002738">
    <property type="protein sequence ID" value="AEG01127.1"/>
    <property type="molecule type" value="Genomic_DNA"/>
</dbReference>
<keyword evidence="6 7" id="KW-0961">Cell wall biogenesis/degradation</keyword>
<dbReference type="AlphaFoldDB" id="F9ZZA1"/>
<organism evidence="9 10">
    <name type="scientific">Methylomonas methanica (strain DSM 25384 / MC09)</name>
    <dbReference type="NCBI Taxonomy" id="857087"/>
    <lineage>
        <taxon>Bacteria</taxon>
        <taxon>Pseudomonadati</taxon>
        <taxon>Pseudomonadota</taxon>
        <taxon>Gammaproteobacteria</taxon>
        <taxon>Methylococcales</taxon>
        <taxon>Methylococcaceae</taxon>
        <taxon>Methylomonas</taxon>
    </lineage>
</organism>
<keyword evidence="4 7" id="KW-0133">Cell shape</keyword>
<dbReference type="GO" id="GO:0009252">
    <property type="term" value="P:peptidoglycan biosynthetic process"/>
    <property type="evidence" value="ECO:0007669"/>
    <property type="project" value="UniProtKB-UniPathway"/>
</dbReference>
<dbReference type="SUPFAM" id="SSF141523">
    <property type="entry name" value="L,D-transpeptidase catalytic domain-like"/>
    <property type="match status" value="1"/>
</dbReference>
<dbReference type="InterPro" id="IPR038063">
    <property type="entry name" value="Transpep_catalytic_dom"/>
</dbReference>
<evidence type="ECO:0000313" key="10">
    <source>
        <dbReference type="Proteomes" id="UP000008888"/>
    </source>
</evidence>
<dbReference type="PANTHER" id="PTHR36699:SF1">
    <property type="entry name" value="L,D-TRANSPEPTIDASE YAFK-RELATED"/>
    <property type="match status" value="1"/>
</dbReference>
<dbReference type="GO" id="GO:0071555">
    <property type="term" value="P:cell wall organization"/>
    <property type="evidence" value="ECO:0007669"/>
    <property type="project" value="UniProtKB-UniRule"/>
</dbReference>
<gene>
    <name evidence="9" type="ordered locus">Metme_2745</name>
</gene>
<sequence length="241" mass="26822">MLKKGALIAVAMLLAVGMAAAYFFGRPLWVPVYQRTMGKTTVSAAVQTYGEAARRRIRPYFDAAGVAYPPQKLTLLGLKDSARLELWAETLAGPVLIRIYPIRALSGSAGPKLREGDKQVPEGLYRIEGVNPNSLYHLSLKLNYPNDFDRYHANLERRANPGSNIFIHGKAVSVGCLAMGDEVIEELFVLTWDIGKSNFQVAIAPTDPRRNKLSTVIKPAWVAELYGRLNDFFGRYRHLES</sequence>
<evidence type="ECO:0000256" key="5">
    <source>
        <dbReference type="ARBA" id="ARBA00022984"/>
    </source>
</evidence>
<reference key="2">
    <citation type="submission" date="2011-05" db="EMBL/GenBank/DDBJ databases">
        <title>Complete genome sequence of the aerobic marine methanotroph Methylomonas methanica MC09.</title>
        <authorList>
            <person name="Boden R."/>
            <person name="Cunliffe M."/>
            <person name="Scanlan J."/>
            <person name="Moussard H."/>
            <person name="Kits K.D."/>
            <person name="Klotz M."/>
            <person name="Jetten M."/>
            <person name="Vuilleumier S."/>
            <person name="Han J."/>
            <person name="Peters L."/>
            <person name="Mikhailova N."/>
            <person name="Teshima H."/>
            <person name="Tapia R."/>
            <person name="Kyrpides N."/>
            <person name="Ivanova N."/>
            <person name="Pagani I."/>
            <person name="Cheng J.-F."/>
            <person name="Goodwin L."/>
            <person name="Han C."/>
            <person name="Hauser L."/>
            <person name="Land M."/>
            <person name="Lapidus A."/>
            <person name="Lucas S."/>
            <person name="Pitluck S."/>
            <person name="Woyke T."/>
            <person name="Stein L.Y."/>
            <person name="Murrell C."/>
        </authorList>
    </citation>
    <scope>NUCLEOTIDE SEQUENCE</scope>
    <source>
        <strain>MC09</strain>
    </source>
</reference>
<evidence type="ECO:0000256" key="7">
    <source>
        <dbReference type="PROSITE-ProRule" id="PRU01373"/>
    </source>
</evidence>
<accession>F9ZZA1</accession>
<reference evidence="10" key="3">
    <citation type="submission" date="2011-05" db="EMBL/GenBank/DDBJ databases">
        <title>Complete sequence of Methylomonas methanica MC09.</title>
        <authorList>
            <consortium name="US DOE Joint Genome Institute"/>
            <person name="Lucas S."/>
            <person name="Han J."/>
            <person name="Lapidus A."/>
            <person name="Cheng J.-F."/>
            <person name="Goodwin L."/>
            <person name="Pitluck S."/>
            <person name="Peters L."/>
            <person name="Mikhailova N."/>
            <person name="Teshima H."/>
            <person name="Han C."/>
            <person name="Tapia R."/>
            <person name="Land M."/>
            <person name="Hauser L."/>
            <person name="Kyrpides N."/>
            <person name="Ivanova N."/>
            <person name="Pagani I."/>
            <person name="Stein L."/>
            <person name="Woyke T."/>
        </authorList>
    </citation>
    <scope>NUCLEOTIDE SEQUENCE [LARGE SCALE GENOMIC DNA]</scope>
    <source>
        <strain evidence="10">MC09</strain>
    </source>
</reference>
<dbReference type="GO" id="GO:0016740">
    <property type="term" value="F:transferase activity"/>
    <property type="evidence" value="ECO:0007669"/>
    <property type="project" value="UniProtKB-KW"/>
</dbReference>
<dbReference type="GO" id="GO:0004180">
    <property type="term" value="F:carboxypeptidase activity"/>
    <property type="evidence" value="ECO:0007669"/>
    <property type="project" value="UniProtKB-ARBA"/>
</dbReference>
<keyword evidence="5 7" id="KW-0573">Peptidoglycan synthesis</keyword>
<evidence type="ECO:0000256" key="3">
    <source>
        <dbReference type="ARBA" id="ARBA00022679"/>
    </source>
</evidence>
<dbReference type="STRING" id="857087.Metme_2745"/>
<reference evidence="9 10" key="1">
    <citation type="journal article" date="2011" name="J. Bacteriol.">
        <title>Complete Genome Sequence of the Aerobic Marine Methanotroph Methylomonas methanica MC09.</title>
        <authorList>
            <person name="Boden R."/>
            <person name="Cunliffe M."/>
            <person name="Scanlan J."/>
            <person name="Moussard H."/>
            <person name="Kits K.D."/>
            <person name="Klotz M.G."/>
            <person name="Jetten M.S."/>
            <person name="Vuilleumier S."/>
            <person name="Han J."/>
            <person name="Peters L."/>
            <person name="Mikhailova N."/>
            <person name="Teshima H."/>
            <person name="Tapia R."/>
            <person name="Kyrpides N."/>
            <person name="Ivanova N."/>
            <person name="Pagani I."/>
            <person name="Cheng J.F."/>
            <person name="Goodwin L."/>
            <person name="Han C."/>
            <person name="Hauser L."/>
            <person name="Land M.L."/>
            <person name="Lapidus A."/>
            <person name="Lucas S."/>
            <person name="Pitluck S."/>
            <person name="Woyke T."/>
            <person name="Stein L."/>
            <person name="Murrell J.C."/>
        </authorList>
    </citation>
    <scope>NUCLEOTIDE SEQUENCE [LARGE SCALE GENOMIC DNA]</scope>
    <source>
        <strain evidence="9 10">MC09</strain>
    </source>
</reference>
<comment type="similarity">
    <text evidence="2">Belongs to the YkuD family.</text>
</comment>
<dbReference type="PANTHER" id="PTHR36699">
    <property type="entry name" value="LD-TRANSPEPTIDASE"/>
    <property type="match status" value="1"/>
</dbReference>
<dbReference type="InterPro" id="IPR005490">
    <property type="entry name" value="LD_TPept_cat_dom"/>
</dbReference>
<evidence type="ECO:0000256" key="1">
    <source>
        <dbReference type="ARBA" id="ARBA00004752"/>
    </source>
</evidence>
<dbReference type="MEROPS" id="C82.A01"/>